<evidence type="ECO:0000313" key="4">
    <source>
        <dbReference type="Proteomes" id="UP000432089"/>
    </source>
</evidence>
<dbReference type="InterPro" id="IPR000551">
    <property type="entry name" value="MerR-type_HTH_dom"/>
</dbReference>
<dbReference type="Proteomes" id="UP000432089">
    <property type="component" value="Unassembled WGS sequence"/>
</dbReference>
<evidence type="ECO:0000313" key="3">
    <source>
        <dbReference type="EMBL" id="KAB0676824.1"/>
    </source>
</evidence>
<evidence type="ECO:0000256" key="1">
    <source>
        <dbReference type="ARBA" id="ARBA00023125"/>
    </source>
</evidence>
<protein>
    <submittedName>
        <fullName evidence="3">MerR family transcriptional regulator</fullName>
    </submittedName>
</protein>
<reference evidence="3 4" key="1">
    <citation type="submission" date="2019-09" db="EMBL/GenBank/DDBJ databases">
        <title>YIM 132180 draft genome.</title>
        <authorList>
            <person name="Zhang K."/>
        </authorList>
    </citation>
    <scope>NUCLEOTIDE SEQUENCE [LARGE SCALE GENOMIC DNA]</scope>
    <source>
        <strain evidence="3 4">YIM 132180</strain>
    </source>
</reference>
<dbReference type="InterPro" id="IPR009061">
    <property type="entry name" value="DNA-bd_dom_put_sf"/>
</dbReference>
<dbReference type="PROSITE" id="PS50937">
    <property type="entry name" value="HTH_MERR_2"/>
    <property type="match status" value="1"/>
</dbReference>
<dbReference type="SMART" id="SM00422">
    <property type="entry name" value="HTH_MERR"/>
    <property type="match status" value="1"/>
</dbReference>
<dbReference type="SUPFAM" id="SSF46955">
    <property type="entry name" value="Putative DNA-binding domain"/>
    <property type="match status" value="1"/>
</dbReference>
<accession>A0A7V7TUR9</accession>
<dbReference type="EMBL" id="VZDO01000020">
    <property type="protein sequence ID" value="KAB0676824.1"/>
    <property type="molecule type" value="Genomic_DNA"/>
</dbReference>
<keyword evidence="4" id="KW-1185">Reference proteome</keyword>
<dbReference type="Pfam" id="PF13411">
    <property type="entry name" value="MerR_1"/>
    <property type="match status" value="1"/>
</dbReference>
<dbReference type="PANTHER" id="PTHR30204">
    <property type="entry name" value="REDOX-CYCLING DRUG-SENSING TRANSCRIPTIONAL ACTIVATOR SOXR"/>
    <property type="match status" value="1"/>
</dbReference>
<evidence type="ECO:0000259" key="2">
    <source>
        <dbReference type="PROSITE" id="PS50937"/>
    </source>
</evidence>
<proteinExistence type="predicted"/>
<dbReference type="Gene3D" id="1.10.1660.10">
    <property type="match status" value="1"/>
</dbReference>
<comment type="caution">
    <text evidence="3">The sequence shown here is derived from an EMBL/GenBank/DDBJ whole genome shotgun (WGS) entry which is preliminary data.</text>
</comment>
<dbReference type="PANTHER" id="PTHR30204:SF58">
    <property type="entry name" value="HTH-TYPE TRANSCRIPTIONAL REGULATOR YFMP"/>
    <property type="match status" value="1"/>
</dbReference>
<dbReference type="AlphaFoldDB" id="A0A7V7TUR9"/>
<feature type="domain" description="HTH merR-type" evidence="2">
    <location>
        <begin position="39"/>
        <end position="106"/>
    </location>
</feature>
<dbReference type="GO" id="GO:0003677">
    <property type="term" value="F:DNA binding"/>
    <property type="evidence" value="ECO:0007669"/>
    <property type="project" value="UniProtKB-KW"/>
</dbReference>
<gene>
    <name evidence="3" type="ORF">F6X38_19835</name>
</gene>
<keyword evidence="1" id="KW-0238">DNA-binding</keyword>
<name>A0A7V7TUR9_9HYPH</name>
<dbReference type="InterPro" id="IPR047057">
    <property type="entry name" value="MerR_fam"/>
</dbReference>
<sequence length="156" mass="17418">MPGMRNSSDDDTGTAGQDEELSVERLLGMTDAANELKAVYRIGDLANEFGISLRSLRFYEARGLLQPARRGTTRLYSQDDRRRLRLILLCKLLSFSLTEIRQIVNAYLGTGSELQRTQGLRAVFEHQRSVLQAQRDDLDASMAALDASLLALDKPS</sequence>
<dbReference type="GO" id="GO:0003700">
    <property type="term" value="F:DNA-binding transcription factor activity"/>
    <property type="evidence" value="ECO:0007669"/>
    <property type="project" value="InterPro"/>
</dbReference>
<organism evidence="3 4">
    <name type="scientific">Plantimonas leprariae</name>
    <dbReference type="NCBI Taxonomy" id="2615207"/>
    <lineage>
        <taxon>Bacteria</taxon>
        <taxon>Pseudomonadati</taxon>
        <taxon>Pseudomonadota</taxon>
        <taxon>Alphaproteobacteria</taxon>
        <taxon>Hyphomicrobiales</taxon>
        <taxon>Aurantimonadaceae</taxon>
        <taxon>Plantimonas</taxon>
    </lineage>
</organism>